<comment type="similarity">
    <text evidence="5">Belongs to the peptidase S1C family.</text>
</comment>
<dbReference type="OrthoDB" id="4217619at2759"/>
<comment type="catalytic activity">
    <reaction evidence="1">
        <text>Cleavage of non-polar aliphatic amino-acids at the P1 position, with a preference for Val, Ile and Met. At the P2 and P3 positions, Arg is selected most strongly with a secondary preference for other hydrophilic residues.</text>
        <dbReference type="EC" id="3.4.21.108"/>
    </reaction>
</comment>
<feature type="domain" description="ATPase BadF/BadG/BcrA/BcrD type" evidence="23">
    <location>
        <begin position="8"/>
        <end position="308"/>
    </location>
</feature>
<keyword evidence="10" id="KW-0645">Protease</keyword>
<keyword evidence="14" id="KW-0720">Serine protease</keyword>
<evidence type="ECO:0000256" key="4">
    <source>
        <dbReference type="ARBA" id="ARBA00006198"/>
    </source>
</evidence>
<dbReference type="SUPFAM" id="SSF53067">
    <property type="entry name" value="Actin-like ATPase domain"/>
    <property type="match status" value="2"/>
</dbReference>
<sequence length="770" mass="83018">MEPMFFGGVEGGGTHSNLVICDEEGQVVGKARGPGTNHWALGIDECAKRVIDMLHLAKKDAGIPVDQPLNSLGLTLSGCEQESSNADLAAKVKEIDGKSANEVYVASDTVGSLFTGAPGGGMVLIAGTGSNALLRTPDGKQYGCGGWGYLLGDEGGAYWIAFRAVKTIFDDEDGLHTSPHPTDKVWEVISEHFKATTRADLLPHAYKHFDKSHFAGLTAKLSKLALSGDTLSQHLFAEAGASLAAHISALCERSGVGGSLRVVCVGSVWNSWEVMKPGVLSQLGARRVNVNLELVRLRVSSAMGAAWLAAEHVNYNLPRDDSAFCEVFYRYKPDINGKVNGTHNGNNGKIENGVIGCGCSQCILVASSVIGYVTCKERVKAASVTNLTGRRSQYNFIADVVTVSAPSVVYIEIQDGRRLDLYTGEPITISNGSGFIVKEDGLILTNAHVVVNKPNAIVTVRLMDGSTHTGLVEDVDMRSDLATLRIPVKNLPTMKLGSSSDIKPGEWVVAMGSPLALSNTVTAGVVSSAQRASEELGLRGKDMVYIQTDAPITFGNSGGPLVNLDGEAIGINSMKVASGISFAIPIDYVKNFLAKSKTKSPLVSKRYLGITMLSLTSNILMELRMRNPDMPKDIEHGILVWKVIIGSPAYNGGLQPGIIEDGKPILRSALEGKEKTTNDTTQYYEAKELQWVKELRTQIEQHVKNYGYENAKPFIEDLVNGTSEVKYSPILRARKGIRGNVIVSYVDDHKKWKKKKGLRMETPADRLLLF</sequence>
<evidence type="ECO:0000256" key="16">
    <source>
        <dbReference type="ARBA" id="ARBA00022989"/>
    </source>
</evidence>
<evidence type="ECO:0000256" key="21">
    <source>
        <dbReference type="ARBA" id="ARBA00031123"/>
    </source>
</evidence>
<evidence type="ECO:0000256" key="17">
    <source>
        <dbReference type="ARBA" id="ARBA00023128"/>
    </source>
</evidence>
<dbReference type="EMBL" id="OV170222">
    <property type="protein sequence ID" value="CAH0720993.1"/>
    <property type="molecule type" value="Genomic_DNA"/>
</dbReference>
<dbReference type="Proteomes" id="UP000838878">
    <property type="component" value="Chromosome 2"/>
</dbReference>
<evidence type="ECO:0000313" key="25">
    <source>
        <dbReference type="Proteomes" id="UP000838878"/>
    </source>
</evidence>
<evidence type="ECO:0000256" key="2">
    <source>
        <dbReference type="ARBA" id="ARBA00004304"/>
    </source>
</evidence>
<keyword evidence="16" id="KW-1133">Transmembrane helix</keyword>
<keyword evidence="11" id="KW-0812">Transmembrane</keyword>
<dbReference type="CDD" id="cd24078">
    <property type="entry name" value="ASKHA_NBD_NAGK_meta"/>
    <property type="match status" value="1"/>
</dbReference>
<dbReference type="GO" id="GO:0007005">
    <property type="term" value="P:mitochondrion organization"/>
    <property type="evidence" value="ECO:0007669"/>
    <property type="project" value="UniProtKB-ARBA"/>
</dbReference>
<dbReference type="GO" id="GO:0004252">
    <property type="term" value="F:serine-type endopeptidase activity"/>
    <property type="evidence" value="ECO:0007669"/>
    <property type="project" value="InterPro"/>
</dbReference>
<dbReference type="PRINTS" id="PR00834">
    <property type="entry name" value="PROTEASES2C"/>
</dbReference>
<dbReference type="SUPFAM" id="SSF50494">
    <property type="entry name" value="Trypsin-like serine proteases"/>
    <property type="match status" value="1"/>
</dbReference>
<accession>A0A8J9UIT6</accession>
<evidence type="ECO:0000256" key="18">
    <source>
        <dbReference type="ARBA" id="ARBA00023136"/>
    </source>
</evidence>
<evidence type="ECO:0000256" key="9">
    <source>
        <dbReference type="ARBA" id="ARBA00016929"/>
    </source>
</evidence>
<evidence type="ECO:0000256" key="15">
    <source>
        <dbReference type="ARBA" id="ARBA00022946"/>
    </source>
</evidence>
<dbReference type="Gene3D" id="2.30.42.10">
    <property type="match status" value="1"/>
</dbReference>
<keyword evidence="12" id="KW-0053">Apoptosis</keyword>
<dbReference type="Pfam" id="PF13365">
    <property type="entry name" value="Trypsin_2"/>
    <property type="match status" value="1"/>
</dbReference>
<keyword evidence="15" id="KW-0809">Transit peptide</keyword>
<evidence type="ECO:0000256" key="7">
    <source>
        <dbReference type="ARBA" id="ARBA00013033"/>
    </source>
</evidence>
<dbReference type="GO" id="GO:0005758">
    <property type="term" value="C:mitochondrial intermembrane space"/>
    <property type="evidence" value="ECO:0007669"/>
    <property type="project" value="UniProtKB-SubCell"/>
</dbReference>
<evidence type="ECO:0000256" key="22">
    <source>
        <dbReference type="ARBA" id="ARBA00035606"/>
    </source>
</evidence>
<evidence type="ECO:0000256" key="20">
    <source>
        <dbReference type="ARBA" id="ARBA00029644"/>
    </source>
</evidence>
<comment type="similarity">
    <text evidence="4">Belongs to the eukaryotic-type N-acetylglucosamine kinase family.</text>
</comment>
<keyword evidence="19" id="KW-0865">Zymogen</keyword>
<keyword evidence="17" id="KW-0496">Mitochondrion</keyword>
<evidence type="ECO:0000256" key="10">
    <source>
        <dbReference type="ARBA" id="ARBA00022670"/>
    </source>
</evidence>
<name>A0A8J9UIT6_9NEOP</name>
<evidence type="ECO:0000256" key="8">
    <source>
        <dbReference type="ARBA" id="ARBA00014974"/>
    </source>
</evidence>
<evidence type="ECO:0000313" key="24">
    <source>
        <dbReference type="EMBL" id="CAH0720993.1"/>
    </source>
</evidence>
<dbReference type="EC" id="3.4.21.108" evidence="7"/>
<dbReference type="PANTHER" id="PTHR22939:SF129">
    <property type="entry name" value="SERINE PROTEASE HTRA2, MITOCHONDRIAL"/>
    <property type="match status" value="1"/>
</dbReference>
<dbReference type="PANTHER" id="PTHR22939">
    <property type="entry name" value="SERINE PROTEASE FAMILY S1C HTRA-RELATED"/>
    <property type="match status" value="1"/>
</dbReference>
<keyword evidence="13" id="KW-0378">Hydrolase</keyword>
<dbReference type="GO" id="GO:0006915">
    <property type="term" value="P:apoptotic process"/>
    <property type="evidence" value="ECO:0007669"/>
    <property type="project" value="UniProtKB-KW"/>
</dbReference>
<keyword evidence="18" id="KW-0472">Membrane</keyword>
<evidence type="ECO:0000256" key="6">
    <source>
        <dbReference type="ARBA" id="ARBA00012122"/>
    </source>
</evidence>
<evidence type="ECO:0000259" key="23">
    <source>
        <dbReference type="Pfam" id="PF01869"/>
    </source>
</evidence>
<dbReference type="InterPro" id="IPR043129">
    <property type="entry name" value="ATPase_NBD"/>
</dbReference>
<evidence type="ECO:0000256" key="3">
    <source>
        <dbReference type="ARBA" id="ARBA00004375"/>
    </source>
</evidence>
<evidence type="ECO:0000256" key="13">
    <source>
        <dbReference type="ARBA" id="ARBA00022801"/>
    </source>
</evidence>
<evidence type="ECO:0000256" key="1">
    <source>
        <dbReference type="ARBA" id="ARBA00001760"/>
    </source>
</evidence>
<feature type="non-terminal residue" evidence="24">
    <location>
        <position position="770"/>
    </location>
</feature>
<comment type="function">
    <text evidence="22">Serine protease that shows proteolytic activity against a non-specific substrate beta-casein. Promotes or induces cell death either by direct binding to and inhibition of BIRC proteins (also called inhibitor of apoptosis proteins, IAPs), leading to an increase in caspase activity, or by a BIRC inhibition-independent, caspase-independent and serine protease activity-dependent mechanism. Can antagonize antiapoptotic activity of th/Diap1 by directly inducing the degradation of th/Diap1.</text>
</comment>
<reference evidence="24" key="1">
    <citation type="submission" date="2021-12" db="EMBL/GenBank/DDBJ databases">
        <authorList>
            <person name="Martin H S."/>
        </authorList>
    </citation>
    <scope>NUCLEOTIDE SEQUENCE</scope>
</reference>
<dbReference type="GO" id="GO:0045127">
    <property type="term" value="F:N-acetylglucosamine kinase activity"/>
    <property type="evidence" value="ECO:0007669"/>
    <property type="project" value="UniProtKB-EC"/>
</dbReference>
<dbReference type="AlphaFoldDB" id="A0A8J9UIT6"/>
<dbReference type="InterPro" id="IPR036034">
    <property type="entry name" value="PDZ_sf"/>
</dbReference>
<dbReference type="GO" id="GO:0006508">
    <property type="term" value="P:proteolysis"/>
    <property type="evidence" value="ECO:0007669"/>
    <property type="project" value="UniProtKB-KW"/>
</dbReference>
<keyword evidence="25" id="KW-1185">Reference proteome</keyword>
<evidence type="ECO:0000256" key="12">
    <source>
        <dbReference type="ARBA" id="ARBA00022703"/>
    </source>
</evidence>
<dbReference type="GO" id="GO:0043065">
    <property type="term" value="P:positive regulation of apoptotic process"/>
    <property type="evidence" value="ECO:0007669"/>
    <property type="project" value="TreeGrafter"/>
</dbReference>
<dbReference type="InterPro" id="IPR002731">
    <property type="entry name" value="ATPase_BadF"/>
</dbReference>
<dbReference type="FunFam" id="2.40.10.120:FF:000004">
    <property type="entry name" value="Serine protease HTRA2, mitochondrial"/>
    <property type="match status" value="1"/>
</dbReference>
<dbReference type="InterPro" id="IPR001940">
    <property type="entry name" value="Peptidase_S1C"/>
</dbReference>
<dbReference type="GO" id="GO:0031966">
    <property type="term" value="C:mitochondrial membrane"/>
    <property type="evidence" value="ECO:0007669"/>
    <property type="project" value="UniProtKB-SubCell"/>
</dbReference>
<dbReference type="Gene3D" id="2.40.10.120">
    <property type="match status" value="1"/>
</dbReference>
<comment type="subcellular location">
    <subcellularLocation>
        <location evidence="3">Mitochondrion intermembrane space</location>
        <topology evidence="3">Single-pass membrane protein</topology>
    </subcellularLocation>
    <subcellularLocation>
        <location evidence="2">Mitochondrion membrane</location>
        <topology evidence="2">Single-pass membrane protein</topology>
    </subcellularLocation>
</comment>
<organism evidence="24 25">
    <name type="scientific">Brenthis ino</name>
    <name type="common">lesser marbled fritillary</name>
    <dbReference type="NCBI Taxonomy" id="405034"/>
    <lineage>
        <taxon>Eukaryota</taxon>
        <taxon>Metazoa</taxon>
        <taxon>Ecdysozoa</taxon>
        <taxon>Arthropoda</taxon>
        <taxon>Hexapoda</taxon>
        <taxon>Insecta</taxon>
        <taxon>Pterygota</taxon>
        <taxon>Neoptera</taxon>
        <taxon>Endopterygota</taxon>
        <taxon>Lepidoptera</taxon>
        <taxon>Glossata</taxon>
        <taxon>Ditrysia</taxon>
        <taxon>Papilionoidea</taxon>
        <taxon>Nymphalidae</taxon>
        <taxon>Heliconiinae</taxon>
        <taxon>Argynnini</taxon>
        <taxon>Brenthis</taxon>
    </lineage>
</organism>
<evidence type="ECO:0000256" key="5">
    <source>
        <dbReference type="ARBA" id="ARBA00010541"/>
    </source>
</evidence>
<protein>
    <recommendedName>
        <fullName evidence="8">N-acetyl-D-glucosamine kinase</fullName>
        <ecNumber evidence="6">2.7.1.59</ecNumber>
        <ecNumber evidence="7">3.4.21.108</ecNumber>
    </recommendedName>
    <alternativeName>
        <fullName evidence="21">GlcNAc kinase</fullName>
    </alternativeName>
    <alternativeName>
        <fullName evidence="20">High temperature requirement protein A2</fullName>
    </alternativeName>
    <alternativeName>
        <fullName evidence="9">Serine protease HTRA2, mitochondrial</fullName>
    </alternativeName>
</protein>
<dbReference type="Pfam" id="PF01869">
    <property type="entry name" value="BcrAD_BadFG"/>
    <property type="match status" value="1"/>
</dbReference>
<evidence type="ECO:0000256" key="19">
    <source>
        <dbReference type="ARBA" id="ARBA00023145"/>
    </source>
</evidence>
<proteinExistence type="inferred from homology"/>
<dbReference type="SUPFAM" id="SSF50156">
    <property type="entry name" value="PDZ domain-like"/>
    <property type="match status" value="1"/>
</dbReference>
<dbReference type="EC" id="2.7.1.59" evidence="6"/>
<dbReference type="InterPro" id="IPR009003">
    <property type="entry name" value="Peptidase_S1_PA"/>
</dbReference>
<evidence type="ECO:0000256" key="11">
    <source>
        <dbReference type="ARBA" id="ARBA00022692"/>
    </source>
</evidence>
<dbReference type="Gene3D" id="3.30.420.40">
    <property type="match status" value="2"/>
</dbReference>
<evidence type="ECO:0000256" key="14">
    <source>
        <dbReference type="ARBA" id="ARBA00022825"/>
    </source>
</evidence>
<gene>
    <name evidence="24" type="ORF">BINO364_LOCUS7144</name>
</gene>